<comment type="similarity">
    <text evidence="2 9">Belongs to the phospholipase D family.</text>
</comment>
<feature type="compositionally biased region" description="Basic and acidic residues" evidence="10">
    <location>
        <begin position="910"/>
        <end position="925"/>
    </location>
</feature>
<keyword evidence="4 9" id="KW-0378">Hydrolase</keyword>
<dbReference type="GO" id="GO:0004630">
    <property type="term" value="F:phospholipase D activity"/>
    <property type="evidence" value="ECO:0007669"/>
    <property type="project" value="UniProtKB-UniRule"/>
</dbReference>
<dbReference type="GO" id="GO:0035556">
    <property type="term" value="P:intracellular signal transduction"/>
    <property type="evidence" value="ECO:0007669"/>
    <property type="project" value="InterPro"/>
</dbReference>
<dbReference type="Gene3D" id="3.30.1520.10">
    <property type="entry name" value="Phox-like domain"/>
    <property type="match status" value="1"/>
</dbReference>
<reference evidence="14" key="1">
    <citation type="submission" date="2025-08" db="UniProtKB">
        <authorList>
            <consortium name="RefSeq"/>
        </authorList>
    </citation>
    <scope>IDENTIFICATION</scope>
    <source>
        <tissue evidence="14">Whole sample</tissue>
    </source>
</reference>
<dbReference type="GO" id="GO:0060627">
    <property type="term" value="P:regulation of vesicle-mediated transport"/>
    <property type="evidence" value="ECO:0007669"/>
    <property type="project" value="TreeGrafter"/>
</dbReference>
<keyword evidence="3" id="KW-0677">Repeat</keyword>
<dbReference type="GeneID" id="111103356"/>
<evidence type="ECO:0000259" key="12">
    <source>
        <dbReference type="PROSITE" id="PS50195"/>
    </source>
</evidence>
<evidence type="ECO:0000256" key="8">
    <source>
        <dbReference type="ARBA" id="ARBA00037868"/>
    </source>
</evidence>
<dbReference type="Gene3D" id="3.30.870.10">
    <property type="entry name" value="Endonuclease Chain A"/>
    <property type="match status" value="3"/>
</dbReference>
<feature type="compositionally biased region" description="Polar residues" evidence="10">
    <location>
        <begin position="590"/>
        <end position="600"/>
    </location>
</feature>
<evidence type="ECO:0000256" key="4">
    <source>
        <dbReference type="ARBA" id="ARBA00022801"/>
    </source>
</evidence>
<evidence type="ECO:0000256" key="2">
    <source>
        <dbReference type="ARBA" id="ARBA00008664"/>
    </source>
</evidence>
<dbReference type="PIRSF" id="PIRSF009376">
    <property type="entry name" value="Phospholipase_D_euk"/>
    <property type="match status" value="1"/>
</dbReference>
<dbReference type="FunFam" id="3.30.870.10:FF:000011">
    <property type="entry name" value="Phospholipase"/>
    <property type="match status" value="1"/>
</dbReference>
<dbReference type="InterPro" id="IPR016555">
    <property type="entry name" value="PLipase_D_euk"/>
</dbReference>
<dbReference type="GO" id="GO:0012505">
    <property type="term" value="C:endomembrane system"/>
    <property type="evidence" value="ECO:0007669"/>
    <property type="project" value="UniProtKB-SubCell"/>
</dbReference>
<evidence type="ECO:0000256" key="6">
    <source>
        <dbReference type="ARBA" id="ARBA00023098"/>
    </source>
</evidence>
<keyword evidence="13" id="KW-1185">Reference proteome</keyword>
<dbReference type="PROSITE" id="PS50035">
    <property type="entry name" value="PLD"/>
    <property type="match status" value="2"/>
</dbReference>
<dbReference type="SUPFAM" id="SSF50729">
    <property type="entry name" value="PH domain-like"/>
    <property type="match status" value="1"/>
</dbReference>
<evidence type="ECO:0000256" key="7">
    <source>
        <dbReference type="ARBA" id="ARBA00023288"/>
    </source>
</evidence>
<feature type="compositionally biased region" description="Polar residues" evidence="10">
    <location>
        <begin position="610"/>
        <end position="628"/>
    </location>
</feature>
<evidence type="ECO:0000313" key="13">
    <source>
        <dbReference type="Proteomes" id="UP000694844"/>
    </source>
</evidence>
<feature type="region of interest" description="Disordered" evidence="10">
    <location>
        <begin position="883"/>
        <end position="935"/>
    </location>
</feature>
<organism evidence="13 14">
    <name type="scientific">Crassostrea virginica</name>
    <name type="common">Eastern oyster</name>
    <dbReference type="NCBI Taxonomy" id="6565"/>
    <lineage>
        <taxon>Eukaryota</taxon>
        <taxon>Metazoa</taxon>
        <taxon>Spiralia</taxon>
        <taxon>Lophotrochozoa</taxon>
        <taxon>Mollusca</taxon>
        <taxon>Bivalvia</taxon>
        <taxon>Autobranchia</taxon>
        <taxon>Pteriomorphia</taxon>
        <taxon>Ostreida</taxon>
        <taxon>Ostreoidea</taxon>
        <taxon>Ostreidae</taxon>
        <taxon>Crassostrea</taxon>
    </lineage>
</organism>
<evidence type="ECO:0000259" key="11">
    <source>
        <dbReference type="PROSITE" id="PS50035"/>
    </source>
</evidence>
<keyword evidence="7" id="KW-0449">Lipoprotein</keyword>
<protein>
    <recommendedName>
        <fullName evidence="9">Phospholipase</fullName>
        <ecNumber evidence="9">3.1.4.4</ecNumber>
    </recommendedName>
</protein>
<dbReference type="Pfam" id="PF13091">
    <property type="entry name" value="PLDc_2"/>
    <property type="match status" value="1"/>
</dbReference>
<dbReference type="InterPro" id="IPR015679">
    <property type="entry name" value="PLipase_D_fam"/>
</dbReference>
<feature type="domain" description="PX" evidence="12">
    <location>
        <begin position="94"/>
        <end position="238"/>
    </location>
</feature>
<dbReference type="GO" id="GO:0009395">
    <property type="term" value="P:phospholipid catabolic process"/>
    <property type="evidence" value="ECO:0007669"/>
    <property type="project" value="TreeGrafter"/>
</dbReference>
<dbReference type="Pfam" id="PF00787">
    <property type="entry name" value="PX"/>
    <property type="match status" value="1"/>
</dbReference>
<dbReference type="InterPro" id="IPR001683">
    <property type="entry name" value="PX_dom"/>
</dbReference>
<keyword evidence="5 9" id="KW-0442">Lipid degradation</keyword>
<dbReference type="GO" id="GO:0035091">
    <property type="term" value="F:phosphatidylinositol binding"/>
    <property type="evidence" value="ECO:0007669"/>
    <property type="project" value="InterPro"/>
</dbReference>
<proteinExistence type="inferred from homology"/>
<dbReference type="InterPro" id="IPR025202">
    <property type="entry name" value="PLD-like_dom"/>
</dbReference>
<feature type="compositionally biased region" description="Basic and acidic residues" evidence="10">
    <location>
        <begin position="572"/>
        <end position="589"/>
    </location>
</feature>
<dbReference type="GO" id="GO:0006654">
    <property type="term" value="P:phosphatidic acid biosynthetic process"/>
    <property type="evidence" value="ECO:0007669"/>
    <property type="project" value="InterPro"/>
</dbReference>
<dbReference type="RefSeq" id="XP_022292264.1">
    <property type="nucleotide sequence ID" value="XM_022436556.1"/>
</dbReference>
<dbReference type="Gene3D" id="2.30.29.30">
    <property type="entry name" value="Pleckstrin-homology domain (PH domain)/Phosphotyrosine-binding domain (PTB)"/>
    <property type="match status" value="1"/>
</dbReference>
<dbReference type="SUPFAM" id="SSF64268">
    <property type="entry name" value="PX domain"/>
    <property type="match status" value="1"/>
</dbReference>
<evidence type="ECO:0000256" key="1">
    <source>
        <dbReference type="ARBA" id="ARBA00000798"/>
    </source>
</evidence>
<gene>
    <name evidence="14" type="primary">LOC111103356</name>
</gene>
<dbReference type="SUPFAM" id="SSF56024">
    <property type="entry name" value="Phospholipase D/nuclease"/>
    <property type="match status" value="3"/>
</dbReference>
<dbReference type="SMART" id="SM00155">
    <property type="entry name" value="PLDc"/>
    <property type="match status" value="2"/>
</dbReference>
<evidence type="ECO:0000256" key="5">
    <source>
        <dbReference type="ARBA" id="ARBA00022963"/>
    </source>
</evidence>
<dbReference type="CDD" id="cd06895">
    <property type="entry name" value="PX_PLD"/>
    <property type="match status" value="1"/>
</dbReference>
<accession>A0A8B8AQ35</accession>
<dbReference type="OrthoDB" id="14911at2759"/>
<dbReference type="CDD" id="cd09141">
    <property type="entry name" value="PLDc_vPLD1_2_yPLD_like_2"/>
    <property type="match status" value="1"/>
</dbReference>
<dbReference type="SMART" id="SM00233">
    <property type="entry name" value="PH"/>
    <property type="match status" value="1"/>
</dbReference>
<feature type="compositionally biased region" description="Low complexity" evidence="10">
    <location>
        <begin position="535"/>
        <end position="546"/>
    </location>
</feature>
<dbReference type="SMART" id="SM00312">
    <property type="entry name" value="PX"/>
    <property type="match status" value="1"/>
</dbReference>
<sequence length="1391" mass="158886">MATDVNPLLETDGLSPREPFPEFLRSISYFSEDDDDFEELPVFTEDPSAGGIDLFDYPDESGQHRPDYPFATVHKKPIPFNTLRTNCWIPRTDVEVKVIEAERVDATTKLFNPNLYTVQIKHGTFQWTVRRRYKHFASLHQHLRLFRMKHKFPVPTRASILSRFYWRFPSHKERRKSLHQSRKVPRFPKKPDIMVRTEKDYDKRKRHLEDYLQALVNISVYRNHIETLKFFEVSHLSFVEKLGHKRKEGMVMKCSGGRHISIGCCGCLRKFHLAGRWKKRWLFLKDSFLAYVRPRDGVICDVMLMDNDFCVENGFGLTGAKHGLQILNLNRCLLAKCWTSRKADEWQASIEEAAKTTAKDYTQTARFEAFAPVREKAHAQWFIDGDSYFSAVADALEAAQEEIFISDWWLSPEIYMKRPITEGNRWRLDSILKRKAEKGVKIFVLLYKEMSIAVNLLSTYSKHTLMNLCPENIKVLRHPDHRPGGVLLWAHHEKIVAIDQKVAFLGGLDLCYGRWDNHSHPLTDLGSITYAHVNPSPSDMQDQPQPTETISDQIKSEDLNGITLNITPPSPKLDKSDSDPECVCGRERSATNNSDNSYDNHSLDSDESRNLISSGNQNQTVITATIHSNPEEMGRNPEQKSYAEAVRSSGEGSAVIKDKVEDKEESDTESIKDMKISSNSRPRLQRMESTTEHALKYMDRVSDDDIVPAPVKSDDTEDVYSKSAKEVRDSIQRKSVKAKGETSHVHFTGVDRDSMLDRIENVEEDNNVEIKSYQKLDGENRSSFRADNRAASDSGISSRRVKSLNVKPHRIDSHQDNSDSTQGQKRESWAVRKLRRTLSHGQERNNNMNVNTGEHLEDRGPHSPTSTALNRWKMVLNVQKFQSAMKQQQQEPVPLPNEKKPVTPKISKLFHLDRTSSDSSADMKDRKKIPSTKNLDRPALIQRTKSEIAIDELGLKGSSKLWIGKDYCNNIYKDFVDLNAPFEDFIDRQATPRMPWHDIGAVVYGKAARDVSRHFIGRWNITKQEKCKNNKDYPLLLPKAYPADNTLPPSIAVSSHEVKTQILRSLSPWSGGIRRTECSIQSAYLHCIESAKHYIYIENQFFITRVGDKSVIKNKIGDALFSRILRAHRNGENFRVYVVMPLLPAFEGDIGGNGGYTIRTVTHYTYTSISKGQFSLWEKLSKEVLDPLKYIVFCGLRNYDELASKPVTELVYVHSKLLIADDDTVIIGSANINDRSLLGDRDSEIAVMVQDIHKKEIKFAGIPHLVGDFATSLRKSLFSEHLGIPIGDPVLDDPVSDSFYKTVFLKRATLNTNIFQKVFNCIPSDLVLSFSELNQNTSEKTMAETDPDQARNELKKVKGHIVLLPLHFMENESSIIPAMGKEMFLPVDVWI</sequence>
<dbReference type="Proteomes" id="UP000694844">
    <property type="component" value="Chromosome 7"/>
</dbReference>
<dbReference type="Pfam" id="PF00614">
    <property type="entry name" value="PLDc"/>
    <property type="match status" value="1"/>
</dbReference>
<feature type="domain" description="PLD phosphodiesterase" evidence="11">
    <location>
        <begin position="1209"/>
        <end position="1236"/>
    </location>
</feature>
<dbReference type="InterPro" id="IPR011993">
    <property type="entry name" value="PH-like_dom_sf"/>
</dbReference>
<evidence type="ECO:0000313" key="14">
    <source>
        <dbReference type="RefSeq" id="XP_022292264.1"/>
    </source>
</evidence>
<dbReference type="InterPro" id="IPR001849">
    <property type="entry name" value="PH_domain"/>
</dbReference>
<dbReference type="InterPro" id="IPR036871">
    <property type="entry name" value="PX_dom_sf"/>
</dbReference>
<dbReference type="CDD" id="cd09138">
    <property type="entry name" value="PLDc_vPLD1_2_yPLD_like_1"/>
    <property type="match status" value="1"/>
</dbReference>
<evidence type="ECO:0000256" key="3">
    <source>
        <dbReference type="ARBA" id="ARBA00022737"/>
    </source>
</evidence>
<evidence type="ECO:0000256" key="10">
    <source>
        <dbReference type="SAM" id="MobiDB-lite"/>
    </source>
</evidence>
<name>A0A8B8AQ35_CRAVI</name>
<dbReference type="InterPro" id="IPR001736">
    <property type="entry name" value="PLipase_D/transphosphatidylase"/>
</dbReference>
<feature type="domain" description="PLD phosphodiesterase" evidence="11">
    <location>
        <begin position="487"/>
        <end position="514"/>
    </location>
</feature>
<dbReference type="EC" id="3.1.4.4" evidence="9"/>
<dbReference type="PANTHER" id="PTHR18896:SF76">
    <property type="entry name" value="PHOSPHOLIPASE"/>
    <property type="match status" value="1"/>
</dbReference>
<feature type="compositionally biased region" description="Basic and acidic residues" evidence="10">
    <location>
        <begin position="629"/>
        <end position="638"/>
    </location>
</feature>
<dbReference type="PROSITE" id="PS50195">
    <property type="entry name" value="PX"/>
    <property type="match status" value="1"/>
</dbReference>
<dbReference type="CDD" id="cd01254">
    <property type="entry name" value="PH_PLD"/>
    <property type="match status" value="1"/>
</dbReference>
<dbReference type="KEGG" id="cvn:111103356"/>
<feature type="compositionally biased region" description="Basic and acidic residues" evidence="10">
    <location>
        <begin position="781"/>
        <end position="790"/>
    </location>
</feature>
<feature type="region of interest" description="Disordered" evidence="10">
    <location>
        <begin position="781"/>
        <end position="867"/>
    </location>
</feature>
<comment type="catalytic activity">
    <reaction evidence="1 9">
        <text>a 1,2-diacyl-sn-glycero-3-phosphocholine + H2O = a 1,2-diacyl-sn-glycero-3-phosphate + choline + H(+)</text>
        <dbReference type="Rhea" id="RHEA:14445"/>
        <dbReference type="ChEBI" id="CHEBI:15354"/>
        <dbReference type="ChEBI" id="CHEBI:15377"/>
        <dbReference type="ChEBI" id="CHEBI:15378"/>
        <dbReference type="ChEBI" id="CHEBI:57643"/>
        <dbReference type="ChEBI" id="CHEBI:58608"/>
        <dbReference type="EC" id="3.1.4.4"/>
    </reaction>
</comment>
<comment type="subcellular location">
    <subcellularLocation>
        <location evidence="8">Endomembrane system</location>
        <topology evidence="8">Lipid-anchor</topology>
    </subcellularLocation>
</comment>
<keyword evidence="6" id="KW-0443">Lipid metabolism</keyword>
<feature type="region of interest" description="Disordered" evidence="10">
    <location>
        <begin position="533"/>
        <end position="669"/>
    </location>
</feature>
<evidence type="ECO:0000256" key="9">
    <source>
        <dbReference type="PIRNR" id="PIRNR009376"/>
    </source>
</evidence>
<dbReference type="PANTHER" id="PTHR18896">
    <property type="entry name" value="PHOSPHOLIPASE D"/>
    <property type="match status" value="1"/>
</dbReference>